<protein>
    <submittedName>
        <fullName evidence="1">Uncharacterized protein</fullName>
    </submittedName>
</protein>
<accession>A0AAD6FPR2</accession>
<organism evidence="1 2">
    <name type="scientific">Pogonophryne albipinna</name>
    <dbReference type="NCBI Taxonomy" id="1090488"/>
    <lineage>
        <taxon>Eukaryota</taxon>
        <taxon>Metazoa</taxon>
        <taxon>Chordata</taxon>
        <taxon>Craniata</taxon>
        <taxon>Vertebrata</taxon>
        <taxon>Euteleostomi</taxon>
        <taxon>Actinopterygii</taxon>
        <taxon>Neopterygii</taxon>
        <taxon>Teleostei</taxon>
        <taxon>Neoteleostei</taxon>
        <taxon>Acanthomorphata</taxon>
        <taxon>Eupercaria</taxon>
        <taxon>Perciformes</taxon>
        <taxon>Notothenioidei</taxon>
        <taxon>Pogonophryne</taxon>
    </lineage>
</organism>
<dbReference type="PANTHER" id="PTHR47642:SF5">
    <property type="entry name" value="ATP-DEPENDENT DNA HELICASE"/>
    <property type="match status" value="1"/>
</dbReference>
<comment type="caution">
    <text evidence="1">The sequence shown here is derived from an EMBL/GenBank/DDBJ whole genome shotgun (WGS) entry which is preliminary data.</text>
</comment>
<sequence>MTEEQARKIMSTVKEAVTVDTATFKTVSELFGSLGINQEQFESAFECIGKDLGFVLKRTRGNAAVVRYVQFSHDTDPEKYFRNILQLFLPYRLTEDLKPEGFQTFEQFYHNGQWLLDTVVHSVKTPVDVGKHLRKNLK</sequence>
<gene>
    <name evidence="1" type="ORF">JOQ06_005774</name>
</gene>
<evidence type="ECO:0000313" key="2">
    <source>
        <dbReference type="Proteomes" id="UP001219934"/>
    </source>
</evidence>
<proteinExistence type="predicted"/>
<evidence type="ECO:0000313" key="1">
    <source>
        <dbReference type="EMBL" id="KAJ4943270.1"/>
    </source>
</evidence>
<reference evidence="1" key="1">
    <citation type="submission" date="2022-11" db="EMBL/GenBank/DDBJ databases">
        <title>Chromosome-level genome of Pogonophryne albipinna.</title>
        <authorList>
            <person name="Jo E."/>
        </authorList>
    </citation>
    <scope>NUCLEOTIDE SEQUENCE</scope>
    <source>
        <strain evidence="1">SGF0006</strain>
        <tissue evidence="1">Muscle</tissue>
    </source>
</reference>
<dbReference type="EMBL" id="JAPTMU010000005">
    <property type="protein sequence ID" value="KAJ4943270.1"/>
    <property type="molecule type" value="Genomic_DNA"/>
</dbReference>
<dbReference type="AlphaFoldDB" id="A0AAD6FPR2"/>
<keyword evidence="2" id="KW-1185">Reference proteome</keyword>
<dbReference type="PANTHER" id="PTHR47642">
    <property type="entry name" value="ATP-DEPENDENT DNA HELICASE"/>
    <property type="match status" value="1"/>
</dbReference>
<dbReference type="InterPro" id="IPR051055">
    <property type="entry name" value="PIF1_helicase"/>
</dbReference>
<name>A0AAD6FPR2_9TELE</name>
<dbReference type="Proteomes" id="UP001219934">
    <property type="component" value="Unassembled WGS sequence"/>
</dbReference>